<evidence type="ECO:0000256" key="1">
    <source>
        <dbReference type="SAM" id="Phobius"/>
    </source>
</evidence>
<dbReference type="Pfam" id="PF04286">
    <property type="entry name" value="DUF445"/>
    <property type="match status" value="1"/>
</dbReference>
<accession>A0A7Y9XW62</accession>
<gene>
    <name evidence="2" type="ORF">FHS75_002043</name>
</gene>
<feature type="transmembrane region" description="Helical" evidence="1">
    <location>
        <begin position="31"/>
        <end position="54"/>
    </location>
</feature>
<dbReference type="PANTHER" id="PTHR38442">
    <property type="entry name" value="INNER MEMBRANE PROTEIN-RELATED"/>
    <property type="match status" value="1"/>
</dbReference>
<dbReference type="SUPFAM" id="SSF48371">
    <property type="entry name" value="ARM repeat"/>
    <property type="match status" value="1"/>
</dbReference>
<dbReference type="Proteomes" id="UP000522081">
    <property type="component" value="Unassembled WGS sequence"/>
</dbReference>
<proteinExistence type="predicted"/>
<dbReference type="GO" id="GO:0005886">
    <property type="term" value="C:plasma membrane"/>
    <property type="evidence" value="ECO:0007669"/>
    <property type="project" value="TreeGrafter"/>
</dbReference>
<sequence length="402" mass="44369">MRLTATGLLVAMAAAFIFLNRYSGTHPAWGYVLAFSEAALVGGLADWFAVTALFRHPLGLPIPHTAIIPANKDRIADTMAAFLRSNFLTPQVVARRLHGFNIAASAGAFLTDPARGGESRIRAGAAGLFADILESLDQERLGGMVKAGLRRQIEKIDLAPLLGQMLTNAIADKRHIPVLEAMIRWIGGMIEQNETLIRDMIHERANTIMRWTGLDERLANGVLDGTYRLLAEILVDEHHPLRSKAEEALHGLARDLLEDPEMQARVESWKAEILANPAIGHWLDGMWERSRQALLRTVRDPDKALSGSIGLSLGELGKALSEDRRLQQLINRFSRRTLVGIVSRYGDEIVRIVSETVRRWDAKTVTARIEGAVGRDLQFIRINGTLVGGFVGLCIHGLEKLL</sequence>
<dbReference type="RefSeq" id="WP_179407795.1">
    <property type="nucleotide sequence ID" value="NZ_BMGF01000003.1"/>
</dbReference>
<evidence type="ECO:0000313" key="2">
    <source>
        <dbReference type="EMBL" id="NYH95714.1"/>
    </source>
</evidence>
<keyword evidence="3" id="KW-1185">Reference proteome</keyword>
<organism evidence="2 3">
    <name type="scientific">Novosphingobium marinum</name>
    <dbReference type="NCBI Taxonomy" id="1514948"/>
    <lineage>
        <taxon>Bacteria</taxon>
        <taxon>Pseudomonadati</taxon>
        <taxon>Pseudomonadota</taxon>
        <taxon>Alphaproteobacteria</taxon>
        <taxon>Sphingomonadales</taxon>
        <taxon>Sphingomonadaceae</taxon>
        <taxon>Novosphingobium</taxon>
    </lineage>
</organism>
<keyword evidence="1" id="KW-0472">Membrane</keyword>
<keyword evidence="1" id="KW-0812">Transmembrane</keyword>
<reference evidence="2 3" key="1">
    <citation type="submission" date="2020-07" db="EMBL/GenBank/DDBJ databases">
        <title>Genomic Encyclopedia of Type Strains, Phase IV (KMG-IV): sequencing the most valuable type-strain genomes for metagenomic binning, comparative biology and taxonomic classification.</title>
        <authorList>
            <person name="Goeker M."/>
        </authorList>
    </citation>
    <scope>NUCLEOTIDE SEQUENCE [LARGE SCALE GENOMIC DNA]</scope>
    <source>
        <strain evidence="2 3">DSM 29043</strain>
    </source>
</reference>
<comment type="caution">
    <text evidence="2">The sequence shown here is derived from an EMBL/GenBank/DDBJ whole genome shotgun (WGS) entry which is preliminary data.</text>
</comment>
<protein>
    <submittedName>
        <fullName evidence="2">Uncharacterized membrane-anchored protein YjiN (DUF445 family)</fullName>
    </submittedName>
</protein>
<keyword evidence="1" id="KW-1133">Transmembrane helix</keyword>
<evidence type="ECO:0000313" key="3">
    <source>
        <dbReference type="Proteomes" id="UP000522081"/>
    </source>
</evidence>
<dbReference type="EMBL" id="JACBZF010000003">
    <property type="protein sequence ID" value="NYH95714.1"/>
    <property type="molecule type" value="Genomic_DNA"/>
</dbReference>
<dbReference type="AlphaFoldDB" id="A0A7Y9XW62"/>
<name>A0A7Y9XW62_9SPHN</name>
<dbReference type="InterPro" id="IPR016024">
    <property type="entry name" value="ARM-type_fold"/>
</dbReference>
<dbReference type="InterPro" id="IPR007383">
    <property type="entry name" value="DUF445"/>
</dbReference>
<dbReference type="PANTHER" id="PTHR38442:SF1">
    <property type="entry name" value="INNER MEMBRANE PROTEIN"/>
    <property type="match status" value="1"/>
</dbReference>